<proteinExistence type="predicted"/>
<keyword evidence="2" id="KW-1185">Reference proteome</keyword>
<gene>
    <name evidence="1" type="ORF">CITCOLO1_LOCUS21077</name>
</gene>
<dbReference type="EMBL" id="OZ021743">
    <property type="protein sequence ID" value="CAK9328654.1"/>
    <property type="molecule type" value="Genomic_DNA"/>
</dbReference>
<accession>A0ABP0Z789</accession>
<dbReference type="Proteomes" id="UP001642487">
    <property type="component" value="Chromosome 9"/>
</dbReference>
<reference evidence="1 2" key="1">
    <citation type="submission" date="2024-03" db="EMBL/GenBank/DDBJ databases">
        <authorList>
            <person name="Gkanogiannis A."/>
            <person name="Becerra Lopez-Lavalle L."/>
        </authorList>
    </citation>
    <scope>NUCLEOTIDE SEQUENCE [LARGE SCALE GENOMIC DNA]</scope>
</reference>
<evidence type="ECO:0000313" key="1">
    <source>
        <dbReference type="EMBL" id="CAK9328654.1"/>
    </source>
</evidence>
<sequence length="91" mass="10204">MAHQSALRCHADRPQQCVVRLSLTTCPSLPVSSFFTVGSQCAGELSHPRPATQILTSDYTREQRMVCEWWWQLASSNINSDDGGQRQLLGR</sequence>
<name>A0ABP0Z789_9ROSI</name>
<protein>
    <submittedName>
        <fullName evidence="1">Uncharacterized protein</fullName>
    </submittedName>
</protein>
<evidence type="ECO:0000313" key="2">
    <source>
        <dbReference type="Proteomes" id="UP001642487"/>
    </source>
</evidence>
<organism evidence="1 2">
    <name type="scientific">Citrullus colocynthis</name>
    <name type="common">colocynth</name>
    <dbReference type="NCBI Taxonomy" id="252529"/>
    <lineage>
        <taxon>Eukaryota</taxon>
        <taxon>Viridiplantae</taxon>
        <taxon>Streptophyta</taxon>
        <taxon>Embryophyta</taxon>
        <taxon>Tracheophyta</taxon>
        <taxon>Spermatophyta</taxon>
        <taxon>Magnoliopsida</taxon>
        <taxon>eudicotyledons</taxon>
        <taxon>Gunneridae</taxon>
        <taxon>Pentapetalae</taxon>
        <taxon>rosids</taxon>
        <taxon>fabids</taxon>
        <taxon>Cucurbitales</taxon>
        <taxon>Cucurbitaceae</taxon>
        <taxon>Benincaseae</taxon>
        <taxon>Citrullus</taxon>
    </lineage>
</organism>